<reference evidence="1 2" key="1">
    <citation type="journal article" date="2020" name="Cell">
        <title>Large-Scale Comparative Analyses of Tick Genomes Elucidate Their Genetic Diversity and Vector Capacities.</title>
        <authorList>
            <consortium name="Tick Genome and Microbiome Consortium (TIGMIC)"/>
            <person name="Jia N."/>
            <person name="Wang J."/>
            <person name="Shi W."/>
            <person name="Du L."/>
            <person name="Sun Y."/>
            <person name="Zhan W."/>
            <person name="Jiang J.F."/>
            <person name="Wang Q."/>
            <person name="Zhang B."/>
            <person name="Ji P."/>
            <person name="Bell-Sakyi L."/>
            <person name="Cui X.M."/>
            <person name="Yuan T.T."/>
            <person name="Jiang B.G."/>
            <person name="Yang W.F."/>
            <person name="Lam T.T."/>
            <person name="Chang Q.C."/>
            <person name="Ding S.J."/>
            <person name="Wang X.J."/>
            <person name="Zhu J.G."/>
            <person name="Ruan X.D."/>
            <person name="Zhao L."/>
            <person name="Wei J.T."/>
            <person name="Ye R.Z."/>
            <person name="Que T.C."/>
            <person name="Du C.H."/>
            <person name="Zhou Y.H."/>
            <person name="Cheng J.X."/>
            <person name="Dai P.F."/>
            <person name="Guo W.B."/>
            <person name="Han X.H."/>
            <person name="Huang E.J."/>
            <person name="Li L.F."/>
            <person name="Wei W."/>
            <person name="Gao Y.C."/>
            <person name="Liu J.Z."/>
            <person name="Shao H.Z."/>
            <person name="Wang X."/>
            <person name="Wang C.C."/>
            <person name="Yang T.C."/>
            <person name="Huo Q.B."/>
            <person name="Li W."/>
            <person name="Chen H.Y."/>
            <person name="Chen S.E."/>
            <person name="Zhou L.G."/>
            <person name="Ni X.B."/>
            <person name="Tian J.H."/>
            <person name="Sheng Y."/>
            <person name="Liu T."/>
            <person name="Pan Y.S."/>
            <person name="Xia L.Y."/>
            <person name="Li J."/>
            <person name="Zhao F."/>
            <person name="Cao W.C."/>
        </authorList>
    </citation>
    <scope>NUCLEOTIDE SEQUENCE [LARGE SCALE GENOMIC DNA]</scope>
    <source>
        <strain evidence="1">Iper-2018</strain>
    </source>
</reference>
<name>A0AC60NTA5_IXOPE</name>
<keyword evidence="2" id="KW-1185">Reference proteome</keyword>
<proteinExistence type="predicted"/>
<organism evidence="1 2">
    <name type="scientific">Ixodes persulcatus</name>
    <name type="common">Taiga tick</name>
    <dbReference type="NCBI Taxonomy" id="34615"/>
    <lineage>
        <taxon>Eukaryota</taxon>
        <taxon>Metazoa</taxon>
        <taxon>Ecdysozoa</taxon>
        <taxon>Arthropoda</taxon>
        <taxon>Chelicerata</taxon>
        <taxon>Arachnida</taxon>
        <taxon>Acari</taxon>
        <taxon>Parasitiformes</taxon>
        <taxon>Ixodida</taxon>
        <taxon>Ixodoidea</taxon>
        <taxon>Ixodidae</taxon>
        <taxon>Ixodinae</taxon>
        <taxon>Ixodes</taxon>
    </lineage>
</organism>
<gene>
    <name evidence="1" type="ORF">HPB47_012574</name>
</gene>
<evidence type="ECO:0000313" key="2">
    <source>
        <dbReference type="Proteomes" id="UP000805193"/>
    </source>
</evidence>
<evidence type="ECO:0000313" key="1">
    <source>
        <dbReference type="EMBL" id="KAG0410309.1"/>
    </source>
</evidence>
<dbReference type="Proteomes" id="UP000805193">
    <property type="component" value="Unassembled WGS sequence"/>
</dbReference>
<dbReference type="EMBL" id="JABSTQ010011536">
    <property type="protein sequence ID" value="KAG0410309.1"/>
    <property type="molecule type" value="Genomic_DNA"/>
</dbReference>
<sequence>MGREAAVIGPCSHVVRARLFWPSPPASLAREQTPPAPLGCCGCHASPAEDKGTPALRQRALTATREGTRGERGTKHVTAAHREIEGGRESGAESNWRRFDPTEVGIDRGPRFEPALPSGRTALADAEQ</sequence>
<protein>
    <submittedName>
        <fullName evidence="1">Uncharacterized protein</fullName>
    </submittedName>
</protein>
<comment type="caution">
    <text evidence="1">The sequence shown here is derived from an EMBL/GenBank/DDBJ whole genome shotgun (WGS) entry which is preliminary data.</text>
</comment>
<accession>A0AC60NTA5</accession>